<organism evidence="2 3">
    <name type="scientific">Pseudonocardia abyssalis</name>
    <dbReference type="NCBI Taxonomy" id="2792008"/>
    <lineage>
        <taxon>Bacteria</taxon>
        <taxon>Bacillati</taxon>
        <taxon>Actinomycetota</taxon>
        <taxon>Actinomycetes</taxon>
        <taxon>Pseudonocardiales</taxon>
        <taxon>Pseudonocardiaceae</taxon>
        <taxon>Pseudonocardia</taxon>
    </lineage>
</organism>
<dbReference type="InterPro" id="IPR050471">
    <property type="entry name" value="AB_hydrolase"/>
</dbReference>
<dbReference type="GO" id="GO:0016787">
    <property type="term" value="F:hydrolase activity"/>
    <property type="evidence" value="ECO:0007669"/>
    <property type="project" value="UniProtKB-KW"/>
</dbReference>
<dbReference type="RefSeq" id="WP_226363823.1">
    <property type="nucleotide sequence ID" value="NZ_JADQDJ010000199.1"/>
</dbReference>
<dbReference type="Proteomes" id="UP000694287">
    <property type="component" value="Unassembled WGS sequence"/>
</dbReference>
<evidence type="ECO:0000259" key="1">
    <source>
        <dbReference type="Pfam" id="PF00561"/>
    </source>
</evidence>
<feature type="domain" description="AB hydrolase-1" evidence="1">
    <location>
        <begin position="26"/>
        <end position="264"/>
    </location>
</feature>
<accession>A0ABS6UR56</accession>
<keyword evidence="2" id="KW-0378">Hydrolase</keyword>
<protein>
    <submittedName>
        <fullName evidence="2">Alpha/beta hydrolase</fullName>
    </submittedName>
</protein>
<proteinExistence type="predicted"/>
<sequence>MPITETRVATAGAELCVQTFGSPEDPAVLLIAGAASSMDWWEDAFCARLAEGGRYVVRYDHRDTGTSTSWPAGEPGYTGADLTADALGVLDGLGVAAAHVVGISMGGGIGQELALEHAGRVATLTLLSTSPIGSVRATLPPMREDVARSFAEPQPDPDWSDAEAAVTAFVDGERLFHGTLPFDEGHVRELAARVVARSTDIAATMTNHWILDQGDPRTTGIGAITVPTLVLHGTEDPLFPIGHGEAIAAEIPGARLVPLPGVGHQMPPTSVWDVVITEILAHTSR</sequence>
<dbReference type="PANTHER" id="PTHR43433:SF5">
    <property type="entry name" value="AB HYDROLASE-1 DOMAIN-CONTAINING PROTEIN"/>
    <property type="match status" value="1"/>
</dbReference>
<evidence type="ECO:0000313" key="2">
    <source>
        <dbReference type="EMBL" id="MBW0134234.1"/>
    </source>
</evidence>
<evidence type="ECO:0000313" key="3">
    <source>
        <dbReference type="Proteomes" id="UP000694287"/>
    </source>
</evidence>
<comment type="caution">
    <text evidence="2">The sequence shown here is derived from an EMBL/GenBank/DDBJ whole genome shotgun (WGS) entry which is preliminary data.</text>
</comment>
<keyword evidence="3" id="KW-1185">Reference proteome</keyword>
<dbReference type="EMBL" id="JADQDK010000001">
    <property type="protein sequence ID" value="MBW0134234.1"/>
    <property type="molecule type" value="Genomic_DNA"/>
</dbReference>
<reference evidence="2 3" key="1">
    <citation type="submission" date="2020-11" db="EMBL/GenBank/DDBJ databases">
        <title>Pseudonocardia abyssalis sp. nov. and Pseudonocardia oceani sp. nov., description and phylogenomic analysis of two novel actinomycetes isolated from the deep Southern Ocean.</title>
        <authorList>
            <person name="Parra J."/>
        </authorList>
    </citation>
    <scope>NUCLEOTIDE SEQUENCE [LARGE SCALE GENOMIC DNA]</scope>
    <source>
        <strain evidence="2 3">KRD-168</strain>
    </source>
</reference>
<dbReference type="InterPro" id="IPR000073">
    <property type="entry name" value="AB_hydrolase_1"/>
</dbReference>
<name>A0ABS6UR56_9PSEU</name>
<gene>
    <name evidence="2" type="ORF">I4I81_08195</name>
</gene>
<dbReference type="Pfam" id="PF00561">
    <property type="entry name" value="Abhydrolase_1"/>
    <property type="match status" value="1"/>
</dbReference>
<dbReference type="PANTHER" id="PTHR43433">
    <property type="entry name" value="HYDROLASE, ALPHA/BETA FOLD FAMILY PROTEIN"/>
    <property type="match status" value="1"/>
</dbReference>